<proteinExistence type="predicted"/>
<keyword evidence="2" id="KW-0614">Plasmid</keyword>
<feature type="region of interest" description="Disordered" evidence="1">
    <location>
        <begin position="1"/>
        <end position="22"/>
    </location>
</feature>
<reference evidence="2" key="1">
    <citation type="submission" date="2016-07" db="EMBL/GenBank/DDBJ databases">
        <title>Microvirga ossetica sp. nov. a new species of rhizobia isolated from root nodules of the legume species Vicia alpestris Steven originated from North Ossetia region in the Caucasus.</title>
        <authorList>
            <person name="Safronova V.I."/>
            <person name="Kuznetsova I.G."/>
            <person name="Sazanova A.L."/>
            <person name="Belimov A."/>
            <person name="Andronov E."/>
            <person name="Osledkin Y.S."/>
            <person name="Onishchuk O.P."/>
            <person name="Kurchak O.N."/>
            <person name="Shaposhnikov A.I."/>
            <person name="Willems A."/>
            <person name="Tikhonovich I.A."/>
        </authorList>
    </citation>
    <scope>NUCLEOTIDE SEQUENCE [LARGE SCALE GENOMIC DNA]</scope>
    <source>
        <strain evidence="2">V5/3M</strain>
        <plasmid evidence="2">unnamed3</plasmid>
    </source>
</reference>
<dbReference type="AlphaFoldDB" id="A0A1B2EVG5"/>
<dbReference type="KEGG" id="moc:BB934_36730"/>
<accession>A0A1B2EVG5</accession>
<name>A0A1B2EVG5_9HYPH</name>
<sequence>MPRTDARSRSNVPPLPHSVQEHLGQELRAEYSQRGEKPQYLGDPALPLEFDSYLYRLEQVERAARLARIREHGALAVADALADLIR</sequence>
<evidence type="ECO:0000256" key="1">
    <source>
        <dbReference type="SAM" id="MobiDB-lite"/>
    </source>
</evidence>
<protein>
    <submittedName>
        <fullName evidence="2">Uncharacterized protein</fullName>
    </submittedName>
</protein>
<organism evidence="2">
    <name type="scientific">Microvirga ossetica</name>
    <dbReference type="NCBI Taxonomy" id="1882682"/>
    <lineage>
        <taxon>Bacteria</taxon>
        <taxon>Pseudomonadati</taxon>
        <taxon>Pseudomonadota</taxon>
        <taxon>Alphaproteobacteria</taxon>
        <taxon>Hyphomicrobiales</taxon>
        <taxon>Methylobacteriaceae</taxon>
        <taxon>Microvirga</taxon>
    </lineage>
</organism>
<geneLocation type="plasmid" evidence="2">
    <name>unnamed3</name>
</geneLocation>
<evidence type="ECO:0000313" key="2">
    <source>
        <dbReference type="EMBL" id="ANY83934.1"/>
    </source>
</evidence>
<dbReference type="EMBL" id="CP016618">
    <property type="protein sequence ID" value="ANY83934.1"/>
    <property type="molecule type" value="Genomic_DNA"/>
</dbReference>
<gene>
    <name evidence="2" type="ORF">BB934_36730</name>
</gene>